<accession>A0AA88XJ57</accession>
<keyword evidence="3 8" id="KW-0812">Transmembrane</keyword>
<name>A0AA88XJ57_9ASTE</name>
<dbReference type="SMART" id="SM00664">
    <property type="entry name" value="DoH"/>
    <property type="match status" value="1"/>
</dbReference>
<feature type="chain" id="PRO_5041637721" description="Cytochrome b561 and DOMON domain-containing protein" evidence="9">
    <location>
        <begin position="20"/>
        <end position="304"/>
    </location>
</feature>
<comment type="caution">
    <text evidence="12">The sequence shown here is derived from an EMBL/GenBank/DDBJ whole genome shotgun (WGS) entry which is preliminary data.</text>
</comment>
<dbReference type="AlphaFoldDB" id="A0AA88XJ57"/>
<proteinExistence type="predicted"/>
<evidence type="ECO:0000256" key="7">
    <source>
        <dbReference type="ARBA" id="ARBA00023136"/>
    </source>
</evidence>
<feature type="transmembrane region" description="Helical" evidence="8">
    <location>
        <begin position="216"/>
        <end position="234"/>
    </location>
</feature>
<evidence type="ECO:0000256" key="9">
    <source>
        <dbReference type="SAM" id="SignalP"/>
    </source>
</evidence>
<evidence type="ECO:0000256" key="1">
    <source>
        <dbReference type="ARBA" id="ARBA00004370"/>
    </source>
</evidence>
<evidence type="ECO:0000256" key="3">
    <source>
        <dbReference type="ARBA" id="ARBA00022692"/>
    </source>
</evidence>
<evidence type="ECO:0000259" key="10">
    <source>
        <dbReference type="PROSITE" id="PS50836"/>
    </source>
</evidence>
<dbReference type="CDD" id="cd09631">
    <property type="entry name" value="DOMON_DOH"/>
    <property type="match status" value="1"/>
</dbReference>
<evidence type="ECO:0008006" key="14">
    <source>
        <dbReference type="Google" id="ProtNLM"/>
    </source>
</evidence>
<evidence type="ECO:0000256" key="8">
    <source>
        <dbReference type="SAM" id="Phobius"/>
    </source>
</evidence>
<reference evidence="12" key="1">
    <citation type="submission" date="2022-12" db="EMBL/GenBank/DDBJ databases">
        <title>Draft genome assemblies for two species of Escallonia (Escalloniales).</title>
        <authorList>
            <person name="Chanderbali A."/>
            <person name="Dervinis C."/>
            <person name="Anghel I."/>
            <person name="Soltis D."/>
            <person name="Soltis P."/>
            <person name="Zapata F."/>
        </authorList>
    </citation>
    <scope>NUCLEOTIDE SEQUENCE</scope>
    <source>
        <strain evidence="12">UCBG64.0493</strain>
        <tissue evidence="12">Leaf</tissue>
    </source>
</reference>
<dbReference type="EMBL" id="JAVXUP010000068">
    <property type="protein sequence ID" value="KAK3039845.1"/>
    <property type="molecule type" value="Genomic_DNA"/>
</dbReference>
<evidence type="ECO:0000313" key="13">
    <source>
        <dbReference type="Proteomes" id="UP001188597"/>
    </source>
</evidence>
<dbReference type="PROSITE" id="PS50939">
    <property type="entry name" value="CYTOCHROME_B561"/>
    <property type="match status" value="1"/>
</dbReference>
<dbReference type="CDD" id="cd08760">
    <property type="entry name" value="Cyt_b561_FRRS1_like"/>
    <property type="match status" value="1"/>
</dbReference>
<protein>
    <recommendedName>
        <fullName evidence="14">Cytochrome b561 and DOMON domain-containing protein</fullName>
    </recommendedName>
</protein>
<keyword evidence="2" id="KW-0813">Transport</keyword>
<feature type="transmembrane region" description="Helical" evidence="8">
    <location>
        <begin position="281"/>
        <end position="302"/>
    </location>
</feature>
<evidence type="ECO:0000259" key="11">
    <source>
        <dbReference type="PROSITE" id="PS50939"/>
    </source>
</evidence>
<keyword evidence="13" id="KW-1185">Reference proteome</keyword>
<dbReference type="GO" id="GO:0016020">
    <property type="term" value="C:membrane"/>
    <property type="evidence" value="ECO:0007669"/>
    <property type="project" value="UniProtKB-SubCell"/>
</dbReference>
<keyword evidence="4 9" id="KW-0732">Signal</keyword>
<evidence type="ECO:0000256" key="2">
    <source>
        <dbReference type="ARBA" id="ARBA00022448"/>
    </source>
</evidence>
<organism evidence="12 13">
    <name type="scientific">Escallonia herrerae</name>
    <dbReference type="NCBI Taxonomy" id="1293975"/>
    <lineage>
        <taxon>Eukaryota</taxon>
        <taxon>Viridiplantae</taxon>
        <taxon>Streptophyta</taxon>
        <taxon>Embryophyta</taxon>
        <taxon>Tracheophyta</taxon>
        <taxon>Spermatophyta</taxon>
        <taxon>Magnoliopsida</taxon>
        <taxon>eudicotyledons</taxon>
        <taxon>Gunneridae</taxon>
        <taxon>Pentapetalae</taxon>
        <taxon>asterids</taxon>
        <taxon>campanulids</taxon>
        <taxon>Escalloniales</taxon>
        <taxon>Escalloniaceae</taxon>
        <taxon>Escallonia</taxon>
    </lineage>
</organism>
<dbReference type="InterPro" id="IPR006593">
    <property type="entry name" value="Cyt_b561/ferric_Rdtase_TM"/>
</dbReference>
<dbReference type="Pfam" id="PF03351">
    <property type="entry name" value="DOMON"/>
    <property type="match status" value="1"/>
</dbReference>
<keyword evidence="5" id="KW-0249">Electron transport</keyword>
<dbReference type="InterPro" id="IPR045266">
    <property type="entry name" value="DOH_DOMON"/>
</dbReference>
<evidence type="ECO:0000256" key="5">
    <source>
        <dbReference type="ARBA" id="ARBA00022982"/>
    </source>
</evidence>
<evidence type="ECO:0000313" key="12">
    <source>
        <dbReference type="EMBL" id="KAK3039845.1"/>
    </source>
</evidence>
<sequence>MKPSFIFIAFILIFHSFLGVNSQAATDSCSSNLNVNGLPFATTSFICQPVWGAQGFILRYSQTAPSLWSFVLSAPNANAYVAIGFSTDGNMVGSSAIVGWVSSTDGSAMMKRYYLKGQSPNLVEPNQGNLQVLGNTSSILYESSRIYLAFQLNTSLPEKRLLYAVGETGRLPSAANTLLSQHSDKISTTLNYVSGVICGFVLDDRLNYSNIDKHRGLGIFILALGCLQVIAFLARPDKASKVRKYWNWYHYAVGRILIFFAAVNIFYGIHLAKAGSGWNAGYGTALAILLIVSVVLEVRMWMKK</sequence>
<feature type="domain" description="Cytochrome b561" evidence="11">
    <location>
        <begin position="106"/>
        <end position="304"/>
    </location>
</feature>
<keyword evidence="6 8" id="KW-1133">Transmembrane helix</keyword>
<gene>
    <name evidence="12" type="ORF">RJ639_028238</name>
</gene>
<evidence type="ECO:0000256" key="6">
    <source>
        <dbReference type="ARBA" id="ARBA00022989"/>
    </source>
</evidence>
<dbReference type="SMART" id="SM00665">
    <property type="entry name" value="B561"/>
    <property type="match status" value="1"/>
</dbReference>
<dbReference type="InterPro" id="IPR005018">
    <property type="entry name" value="DOMON_domain"/>
</dbReference>
<feature type="transmembrane region" description="Helical" evidence="8">
    <location>
        <begin position="246"/>
        <end position="269"/>
    </location>
</feature>
<feature type="signal peptide" evidence="9">
    <location>
        <begin position="1"/>
        <end position="19"/>
    </location>
</feature>
<comment type="subcellular location">
    <subcellularLocation>
        <location evidence="1">Membrane</location>
    </subcellularLocation>
</comment>
<dbReference type="PANTHER" id="PTHR23130:SF171">
    <property type="entry name" value="OS01G0895300 PROTEIN"/>
    <property type="match status" value="1"/>
</dbReference>
<dbReference type="PANTHER" id="PTHR23130">
    <property type="entry name" value="CYTOCHROME B561 AND DOMON DOMAIN-CONTAINING PROTEIN"/>
    <property type="match status" value="1"/>
</dbReference>
<feature type="domain" description="DOMON" evidence="10">
    <location>
        <begin position="54"/>
        <end position="169"/>
    </location>
</feature>
<keyword evidence="7 8" id="KW-0472">Membrane</keyword>
<evidence type="ECO:0000256" key="4">
    <source>
        <dbReference type="ARBA" id="ARBA00022729"/>
    </source>
</evidence>
<dbReference type="Gene3D" id="1.20.120.1770">
    <property type="match status" value="1"/>
</dbReference>
<dbReference type="PROSITE" id="PS50836">
    <property type="entry name" value="DOMON"/>
    <property type="match status" value="1"/>
</dbReference>
<dbReference type="Proteomes" id="UP001188597">
    <property type="component" value="Unassembled WGS sequence"/>
</dbReference>